<protein>
    <recommendedName>
        <fullName evidence="2">DUF7865 domain-containing protein</fullName>
    </recommendedName>
</protein>
<dbReference type="InterPro" id="IPR057187">
    <property type="entry name" value="DUF7865"/>
</dbReference>
<dbReference type="Proteomes" id="UP000886520">
    <property type="component" value="Chromosome 2"/>
</dbReference>
<gene>
    <name evidence="3" type="ORF">GOP47_0002008</name>
</gene>
<dbReference type="AlphaFoldDB" id="A0A9D4VA43"/>
<feature type="transmembrane region" description="Helical" evidence="1">
    <location>
        <begin position="193"/>
        <end position="213"/>
    </location>
</feature>
<feature type="transmembrane region" description="Helical" evidence="1">
    <location>
        <begin position="82"/>
        <end position="102"/>
    </location>
</feature>
<dbReference type="OrthoDB" id="1876802at2759"/>
<evidence type="ECO:0000313" key="4">
    <source>
        <dbReference type="Proteomes" id="UP000886520"/>
    </source>
</evidence>
<keyword evidence="1" id="KW-0812">Transmembrane</keyword>
<evidence type="ECO:0000313" key="3">
    <source>
        <dbReference type="EMBL" id="KAI5082265.1"/>
    </source>
</evidence>
<feature type="domain" description="DUF7865" evidence="2">
    <location>
        <begin position="76"/>
        <end position="208"/>
    </location>
</feature>
<feature type="transmembrane region" description="Helical" evidence="1">
    <location>
        <begin position="41"/>
        <end position="61"/>
    </location>
</feature>
<evidence type="ECO:0000259" key="2">
    <source>
        <dbReference type="Pfam" id="PF25266"/>
    </source>
</evidence>
<feature type="transmembrane region" description="Helical" evidence="1">
    <location>
        <begin position="163"/>
        <end position="181"/>
    </location>
</feature>
<proteinExistence type="predicted"/>
<comment type="caution">
    <text evidence="3">The sequence shown here is derived from an EMBL/GenBank/DDBJ whole genome shotgun (WGS) entry which is preliminary data.</text>
</comment>
<keyword evidence="4" id="KW-1185">Reference proteome</keyword>
<accession>A0A9D4VA43</accession>
<keyword evidence="1" id="KW-0472">Membrane</keyword>
<dbReference type="EMBL" id="JABFUD020000003">
    <property type="protein sequence ID" value="KAI5082265.1"/>
    <property type="molecule type" value="Genomic_DNA"/>
</dbReference>
<dbReference type="PANTHER" id="PTHR34274:SF7">
    <property type="entry name" value="TRANSMEMBRANE PROTEIN"/>
    <property type="match status" value="1"/>
</dbReference>
<feature type="transmembrane region" description="Helical" evidence="1">
    <location>
        <begin position="129"/>
        <end position="151"/>
    </location>
</feature>
<reference evidence="3" key="1">
    <citation type="submission" date="2021-01" db="EMBL/GenBank/DDBJ databases">
        <title>Adiantum capillus-veneris genome.</title>
        <authorList>
            <person name="Fang Y."/>
            <person name="Liao Q."/>
        </authorList>
    </citation>
    <scope>NUCLEOTIDE SEQUENCE</scope>
    <source>
        <strain evidence="3">H3</strain>
        <tissue evidence="3">Leaf</tissue>
    </source>
</reference>
<sequence length="220" mass="25375">MLLLLLSAAYNEPLQIAKFVSMRFPYIAPSAYSSFAEVWFAFLQLWGVGYELHHLILLGILGVDLQCKAEGSYYPMSNCFQLICLLHSGITMVFGMSIMFHYNDRNNSVSMEMGARPRMVLGSTPHDQLLIWTSESLVGLCFTISGMMLFMVSFARDAKFHSFFAKGCVAMYMIMAAWRLWFQRKVADYALEWPQQVIGDVLLALSWIFYLAWNWRDKYD</sequence>
<dbReference type="Pfam" id="PF25266">
    <property type="entry name" value="DUF7865"/>
    <property type="match status" value="1"/>
</dbReference>
<name>A0A9D4VA43_ADICA</name>
<dbReference type="PANTHER" id="PTHR34274">
    <property type="entry name" value="TRANSMEMBRANE PROTEIN"/>
    <property type="match status" value="1"/>
</dbReference>
<organism evidence="3 4">
    <name type="scientific">Adiantum capillus-veneris</name>
    <name type="common">Maidenhair fern</name>
    <dbReference type="NCBI Taxonomy" id="13818"/>
    <lineage>
        <taxon>Eukaryota</taxon>
        <taxon>Viridiplantae</taxon>
        <taxon>Streptophyta</taxon>
        <taxon>Embryophyta</taxon>
        <taxon>Tracheophyta</taxon>
        <taxon>Polypodiopsida</taxon>
        <taxon>Polypodiidae</taxon>
        <taxon>Polypodiales</taxon>
        <taxon>Pteridineae</taxon>
        <taxon>Pteridaceae</taxon>
        <taxon>Vittarioideae</taxon>
        <taxon>Adiantum</taxon>
    </lineage>
</organism>
<evidence type="ECO:0000256" key="1">
    <source>
        <dbReference type="SAM" id="Phobius"/>
    </source>
</evidence>
<keyword evidence="1" id="KW-1133">Transmembrane helix</keyword>